<evidence type="ECO:0000313" key="3">
    <source>
        <dbReference type="Proteomes" id="UP001140094"/>
    </source>
</evidence>
<comment type="caution">
    <text evidence="2">The sequence shown here is derived from an EMBL/GenBank/DDBJ whole genome shotgun (WGS) entry which is preliminary data.</text>
</comment>
<dbReference type="Proteomes" id="UP001140094">
    <property type="component" value="Unassembled WGS sequence"/>
</dbReference>
<organism evidence="2 3">
    <name type="scientific">Coemansia guatemalensis</name>
    <dbReference type="NCBI Taxonomy" id="2761395"/>
    <lineage>
        <taxon>Eukaryota</taxon>
        <taxon>Fungi</taxon>
        <taxon>Fungi incertae sedis</taxon>
        <taxon>Zoopagomycota</taxon>
        <taxon>Kickxellomycotina</taxon>
        <taxon>Kickxellomycetes</taxon>
        <taxon>Kickxellales</taxon>
        <taxon>Kickxellaceae</taxon>
        <taxon>Coemansia</taxon>
    </lineage>
</organism>
<evidence type="ECO:0000256" key="1">
    <source>
        <dbReference type="SAM" id="MobiDB-lite"/>
    </source>
</evidence>
<dbReference type="OrthoDB" id="3196451at2759"/>
<gene>
    <name evidence="2" type="ORF">H4R20_005688</name>
</gene>
<sequence length="175" mass="18797">GSNVGEYDNGSSGMRQMYAMQRLADSDTQIDRRRLGEAYTSDGAEYDSRGDAFVLPSISNGSPLLTGFEFGSPEMSSHSRQSRAHGLSRELYHQPQPAQPNTPAVTSDQGTNDNDLAGSNAELSNSNSPRRSRSLRNTITSLRRKMSRSSRNGAAGGSDATPASMEEPVQTASVH</sequence>
<feature type="region of interest" description="Disordered" evidence="1">
    <location>
        <begin position="68"/>
        <end position="175"/>
    </location>
</feature>
<name>A0A9W8HS99_9FUNG</name>
<protein>
    <submittedName>
        <fullName evidence="2">Uncharacterized protein</fullName>
    </submittedName>
</protein>
<keyword evidence="3" id="KW-1185">Reference proteome</keyword>
<dbReference type="AlphaFoldDB" id="A0A9W8HS99"/>
<evidence type="ECO:0000313" key="2">
    <source>
        <dbReference type="EMBL" id="KAJ2795997.1"/>
    </source>
</evidence>
<feature type="compositionally biased region" description="Polar residues" evidence="1">
    <location>
        <begin position="99"/>
        <end position="114"/>
    </location>
</feature>
<proteinExistence type="predicted"/>
<dbReference type="EMBL" id="JANBUO010002024">
    <property type="protein sequence ID" value="KAJ2795997.1"/>
    <property type="molecule type" value="Genomic_DNA"/>
</dbReference>
<accession>A0A9W8HS99</accession>
<feature type="non-terminal residue" evidence="2">
    <location>
        <position position="1"/>
    </location>
</feature>
<reference evidence="2" key="1">
    <citation type="submission" date="2022-07" db="EMBL/GenBank/DDBJ databases">
        <title>Phylogenomic reconstructions and comparative analyses of Kickxellomycotina fungi.</title>
        <authorList>
            <person name="Reynolds N.K."/>
            <person name="Stajich J.E."/>
            <person name="Barry K."/>
            <person name="Grigoriev I.V."/>
            <person name="Crous P."/>
            <person name="Smith M.E."/>
        </authorList>
    </citation>
    <scope>NUCLEOTIDE SEQUENCE</scope>
    <source>
        <strain evidence="2">NRRL 1565</strain>
    </source>
</reference>
<feature type="region of interest" description="Disordered" evidence="1">
    <location>
        <begin position="22"/>
        <end position="48"/>
    </location>
</feature>